<name>A0AAW5BM09_9FIRM</name>
<evidence type="ECO:0000259" key="1">
    <source>
        <dbReference type="Pfam" id="PF07940"/>
    </source>
</evidence>
<dbReference type="Pfam" id="PF07940">
    <property type="entry name" value="Hepar_II_III_C"/>
    <property type="match status" value="1"/>
</dbReference>
<dbReference type="EMBL" id="JAKNGE010000008">
    <property type="protein sequence ID" value="MCG4745280.1"/>
    <property type="molecule type" value="Genomic_DNA"/>
</dbReference>
<proteinExistence type="predicted"/>
<organism evidence="2 3">
    <name type="scientific">Enterocloster aldenensis</name>
    <dbReference type="NCBI Taxonomy" id="358742"/>
    <lineage>
        <taxon>Bacteria</taxon>
        <taxon>Bacillati</taxon>
        <taxon>Bacillota</taxon>
        <taxon>Clostridia</taxon>
        <taxon>Lachnospirales</taxon>
        <taxon>Lachnospiraceae</taxon>
        <taxon>Enterocloster</taxon>
    </lineage>
</organism>
<dbReference type="Gene3D" id="2.70.98.70">
    <property type="match status" value="1"/>
</dbReference>
<evidence type="ECO:0000313" key="3">
    <source>
        <dbReference type="Proteomes" id="UP001299608"/>
    </source>
</evidence>
<evidence type="ECO:0000313" key="2">
    <source>
        <dbReference type="EMBL" id="MCG4745280.1"/>
    </source>
</evidence>
<protein>
    <submittedName>
        <fullName evidence="2">Heparinase II/III-family protein</fullName>
    </submittedName>
</protein>
<reference evidence="2" key="1">
    <citation type="submission" date="2022-01" db="EMBL/GenBank/DDBJ databases">
        <title>Collection of gut derived symbiotic bacterial strains cultured from healthy donors.</title>
        <authorList>
            <person name="Lin H."/>
            <person name="Kohout C."/>
            <person name="Waligurski E."/>
            <person name="Pamer E.G."/>
        </authorList>
    </citation>
    <scope>NUCLEOTIDE SEQUENCE</scope>
    <source>
        <strain evidence="2">DFI.6.55</strain>
    </source>
</reference>
<accession>A0AAW5BM09</accession>
<sequence length="309" mass="33389">MGPLIYLNSTRLKTIQLASGCSSPSTARTMRLSWLLRCVGSLRRHFKSACAHNVPVVDWQEYTQCTGSWGVKGTACAAGQQWCRKGEFTFLQGTHLGYLGAGVLVNRRIISIGTRIHVVVDGFYGQGSHVCSQIFHLNPAGTTEIKGNTFFYHGTAAEAGFTVLTPGAALELEETPVSFHYNQLEQGPCVSVSREGSLFTSMVTVIAGYGGKDEERCSIRRVPVIAPVTGRQLEDQEAEAVRILEGGHSWLVVINHRETGTDSEYIGADGCYGLGRVMALDEAACKGQDGGMDIPGKTGTGPRMTVLQW</sequence>
<dbReference type="Proteomes" id="UP001299608">
    <property type="component" value="Unassembled WGS sequence"/>
</dbReference>
<gene>
    <name evidence="2" type="ORF">L0N08_07660</name>
</gene>
<dbReference type="InterPro" id="IPR012480">
    <property type="entry name" value="Hepar_II_III_C"/>
</dbReference>
<dbReference type="AlphaFoldDB" id="A0AAW5BM09"/>
<feature type="domain" description="Heparinase II/III-like C-terminal" evidence="1">
    <location>
        <begin position="41"/>
        <end position="183"/>
    </location>
</feature>
<comment type="caution">
    <text evidence="2">The sequence shown here is derived from an EMBL/GenBank/DDBJ whole genome shotgun (WGS) entry which is preliminary data.</text>
</comment>